<evidence type="ECO:0000313" key="2">
    <source>
        <dbReference type="EMBL" id="ENH95615.1"/>
    </source>
</evidence>
<evidence type="ECO:0008006" key="4">
    <source>
        <dbReference type="Google" id="ProtNLM"/>
    </source>
</evidence>
<proteinExistence type="inferred from homology"/>
<gene>
    <name evidence="2" type="ORF">J416_15217</name>
</gene>
<evidence type="ECO:0000256" key="1">
    <source>
        <dbReference type="ARBA" id="ARBA00006718"/>
    </source>
</evidence>
<dbReference type="InterPro" id="IPR035903">
    <property type="entry name" value="HesB-like_dom_sf"/>
</dbReference>
<dbReference type="InterPro" id="IPR008326">
    <property type="entry name" value="PdhI-like"/>
</dbReference>
<dbReference type="EMBL" id="APML01000087">
    <property type="protein sequence ID" value="ENH95615.1"/>
    <property type="molecule type" value="Genomic_DNA"/>
</dbReference>
<evidence type="ECO:0000313" key="3">
    <source>
        <dbReference type="Proteomes" id="UP000012283"/>
    </source>
</evidence>
<dbReference type="PIRSF" id="PIRSF034852">
    <property type="entry name" value="UCP034852"/>
    <property type="match status" value="1"/>
</dbReference>
<dbReference type="eggNOG" id="COG4841">
    <property type="taxonomic scope" value="Bacteria"/>
</dbReference>
<accession>N4WM90</accession>
<dbReference type="Proteomes" id="UP000012283">
    <property type="component" value="Unassembled WGS sequence"/>
</dbReference>
<sequence>MMNMSITKPAAKWFIEEMDLEENDAIRFFARYGGFGGVHKGFSLALDKAQPIDPGAGVEKEGIYFFVERSDLWYFDEKDFHIKYSRKYDEAEYVIE</sequence>
<reference evidence="2 3" key="1">
    <citation type="submission" date="2013-03" db="EMBL/GenBank/DDBJ databases">
        <title>Draft genome sequence of Gracibacillus halophilus YIM-C55.5, a moderately halophilic and thermophilic organism from the Xiaochaidamu salt lake.</title>
        <authorList>
            <person name="Sugumar T."/>
            <person name="Polireddy D.R."/>
            <person name="Antony A."/>
            <person name="Madhava Y.R."/>
            <person name="Sivakumar N."/>
        </authorList>
    </citation>
    <scope>NUCLEOTIDE SEQUENCE [LARGE SCALE GENOMIC DNA]</scope>
    <source>
        <strain evidence="2 3">YIM-C55.5</strain>
    </source>
</reference>
<dbReference type="SUPFAM" id="SSF89360">
    <property type="entry name" value="HesB-like domain"/>
    <property type="match status" value="1"/>
</dbReference>
<name>N4WM90_9BACI</name>
<dbReference type="PATRIC" id="fig|1308866.3.peg.3061"/>
<comment type="similarity">
    <text evidence="1">Belongs to the HesB/IscA family.</text>
</comment>
<dbReference type="AlphaFoldDB" id="N4WM90"/>
<dbReference type="STRING" id="1308866.J416_15217"/>
<comment type="caution">
    <text evidence="2">The sequence shown here is derived from an EMBL/GenBank/DDBJ whole genome shotgun (WGS) entry which is preliminary data.</text>
</comment>
<keyword evidence="3" id="KW-1185">Reference proteome</keyword>
<dbReference type="RefSeq" id="WP_003474728.1">
    <property type="nucleotide sequence ID" value="NZ_APML01000087.1"/>
</dbReference>
<organism evidence="2 3">
    <name type="scientific">Gracilibacillus halophilus YIM-C55.5</name>
    <dbReference type="NCBI Taxonomy" id="1308866"/>
    <lineage>
        <taxon>Bacteria</taxon>
        <taxon>Bacillati</taxon>
        <taxon>Bacillota</taxon>
        <taxon>Bacilli</taxon>
        <taxon>Bacillales</taxon>
        <taxon>Bacillaceae</taxon>
        <taxon>Gracilibacillus</taxon>
    </lineage>
</organism>
<protein>
    <recommendedName>
        <fullName evidence="4">FeS cluster biogenesis domain-containing protein</fullName>
    </recommendedName>
</protein>